<dbReference type="AlphaFoldDB" id="A0A5N6MMG8"/>
<comment type="caution">
    <text evidence="1">The sequence shown here is derived from an EMBL/GenBank/DDBJ whole genome shotgun (WGS) entry which is preliminary data.</text>
</comment>
<protein>
    <submittedName>
        <fullName evidence="1">Uncharacterized protein</fullName>
    </submittedName>
</protein>
<dbReference type="EMBL" id="SZYD01000015">
    <property type="protein sequence ID" value="KAD3640484.1"/>
    <property type="molecule type" value="Genomic_DNA"/>
</dbReference>
<gene>
    <name evidence="1" type="ORF">E3N88_29707</name>
</gene>
<organism evidence="1 2">
    <name type="scientific">Mikania micrantha</name>
    <name type="common">bitter vine</name>
    <dbReference type="NCBI Taxonomy" id="192012"/>
    <lineage>
        <taxon>Eukaryota</taxon>
        <taxon>Viridiplantae</taxon>
        <taxon>Streptophyta</taxon>
        <taxon>Embryophyta</taxon>
        <taxon>Tracheophyta</taxon>
        <taxon>Spermatophyta</taxon>
        <taxon>Magnoliopsida</taxon>
        <taxon>eudicotyledons</taxon>
        <taxon>Gunneridae</taxon>
        <taxon>Pentapetalae</taxon>
        <taxon>asterids</taxon>
        <taxon>campanulids</taxon>
        <taxon>Asterales</taxon>
        <taxon>Asteraceae</taxon>
        <taxon>Asteroideae</taxon>
        <taxon>Heliantheae alliance</taxon>
        <taxon>Eupatorieae</taxon>
        <taxon>Mikania</taxon>
    </lineage>
</organism>
<keyword evidence="2" id="KW-1185">Reference proteome</keyword>
<dbReference type="Proteomes" id="UP000326396">
    <property type="component" value="Linkage Group LG5"/>
</dbReference>
<accession>A0A5N6MMG8</accession>
<sequence length="70" mass="8136">MSADDDDVISRHTGGSRGYDEHRIILVDKEKRLGKPPIFKEIFLETHLVKESKKKFWDGLYDENLDKAGF</sequence>
<name>A0A5N6MMG8_9ASTR</name>
<evidence type="ECO:0000313" key="1">
    <source>
        <dbReference type="EMBL" id="KAD3640484.1"/>
    </source>
</evidence>
<proteinExistence type="predicted"/>
<evidence type="ECO:0000313" key="2">
    <source>
        <dbReference type="Proteomes" id="UP000326396"/>
    </source>
</evidence>
<reference evidence="1 2" key="1">
    <citation type="submission" date="2019-05" db="EMBL/GenBank/DDBJ databases">
        <title>Mikania micrantha, genome provides insights into the molecular mechanism of rapid growth.</title>
        <authorList>
            <person name="Liu B."/>
        </authorList>
    </citation>
    <scope>NUCLEOTIDE SEQUENCE [LARGE SCALE GENOMIC DNA]</scope>
    <source>
        <strain evidence="1">NLD-2019</strain>
        <tissue evidence="1">Leaf</tissue>
    </source>
</reference>